<dbReference type="Pfam" id="PF00106">
    <property type="entry name" value="adh_short"/>
    <property type="match status" value="1"/>
</dbReference>
<dbReference type="AlphaFoldDB" id="A0A1G8CFV5"/>
<dbReference type="PRINTS" id="PR00081">
    <property type="entry name" value="GDHRDH"/>
</dbReference>
<dbReference type="PANTHER" id="PTHR43115:SF4">
    <property type="entry name" value="DEHYDROGENASE_REDUCTASE SDR FAMILY MEMBER 11"/>
    <property type="match status" value="1"/>
</dbReference>
<evidence type="ECO:0000313" key="5">
    <source>
        <dbReference type="EMBL" id="SDH44268.1"/>
    </source>
</evidence>
<dbReference type="PRINTS" id="PR00080">
    <property type="entry name" value="SDRFAMILY"/>
</dbReference>
<sequence length="246" mass="26784">MTLDKTVIITGASSGIGEAAARKLTQEGANVVLAARSLNKLKQLQSELNNNKGEVIIHQTDVTSLDEMKQLAAYTIESFGKIDVMFNNAGLMPLSYMKNTKVDEWNRMIDVNIKGVLNGFAAVCDHMLARNQGHIITTSSDAAHKVFVGSAVYSATKHAVSAIMKGLKLEMARTDLRFTAISPGAVATDLTNTITDENILKSMNEEGMPFEPLKSEDVAEAVYYVVTQPENVDINEIVVRPVHQDS</sequence>
<dbReference type="FunFam" id="3.40.50.720:FF:000047">
    <property type="entry name" value="NADP-dependent L-serine/L-allo-threonine dehydrogenase"/>
    <property type="match status" value="1"/>
</dbReference>
<dbReference type="SMART" id="SM00822">
    <property type="entry name" value="PKS_KR"/>
    <property type="match status" value="1"/>
</dbReference>
<gene>
    <name evidence="5" type="ORF">SAMN05216352_101305</name>
</gene>
<proteinExistence type="inferred from homology"/>
<dbReference type="RefSeq" id="WP_091579904.1">
    <property type="nucleotide sequence ID" value="NZ_FNDU01000001.1"/>
</dbReference>
<dbReference type="OrthoDB" id="9775296at2"/>
<dbReference type="InterPro" id="IPR036291">
    <property type="entry name" value="NAD(P)-bd_dom_sf"/>
</dbReference>
<feature type="domain" description="Ketoreductase" evidence="4">
    <location>
        <begin position="5"/>
        <end position="189"/>
    </location>
</feature>
<dbReference type="PANTHER" id="PTHR43115">
    <property type="entry name" value="DEHYDROGENASE/REDUCTASE SDR FAMILY MEMBER 11"/>
    <property type="match status" value="1"/>
</dbReference>
<dbReference type="STRING" id="930129.SAMN05216352_101305"/>
<dbReference type="SUPFAM" id="SSF51735">
    <property type="entry name" value="NAD(P)-binding Rossmann-fold domains"/>
    <property type="match status" value="1"/>
</dbReference>
<keyword evidence="2" id="KW-0560">Oxidoreductase</keyword>
<accession>A0A1G8CFV5</accession>
<comment type="similarity">
    <text evidence="1 3">Belongs to the short-chain dehydrogenases/reductases (SDR) family.</text>
</comment>
<evidence type="ECO:0000256" key="1">
    <source>
        <dbReference type="ARBA" id="ARBA00006484"/>
    </source>
</evidence>
<dbReference type="Proteomes" id="UP000199017">
    <property type="component" value="Unassembled WGS sequence"/>
</dbReference>
<dbReference type="InterPro" id="IPR002347">
    <property type="entry name" value="SDR_fam"/>
</dbReference>
<evidence type="ECO:0000313" key="6">
    <source>
        <dbReference type="Proteomes" id="UP000199017"/>
    </source>
</evidence>
<dbReference type="Gene3D" id="3.40.50.720">
    <property type="entry name" value="NAD(P)-binding Rossmann-like Domain"/>
    <property type="match status" value="1"/>
</dbReference>
<evidence type="ECO:0000256" key="2">
    <source>
        <dbReference type="ARBA" id="ARBA00023002"/>
    </source>
</evidence>
<dbReference type="InterPro" id="IPR057326">
    <property type="entry name" value="KR_dom"/>
</dbReference>
<name>A0A1G8CFV5_9BACI</name>
<dbReference type="EMBL" id="FNDU01000001">
    <property type="protein sequence ID" value="SDH44268.1"/>
    <property type="molecule type" value="Genomic_DNA"/>
</dbReference>
<evidence type="ECO:0000256" key="3">
    <source>
        <dbReference type="RuleBase" id="RU000363"/>
    </source>
</evidence>
<keyword evidence="6" id="KW-1185">Reference proteome</keyword>
<dbReference type="GO" id="GO:0016616">
    <property type="term" value="F:oxidoreductase activity, acting on the CH-OH group of donors, NAD or NADP as acceptor"/>
    <property type="evidence" value="ECO:0007669"/>
    <property type="project" value="UniProtKB-ARBA"/>
</dbReference>
<evidence type="ECO:0000259" key="4">
    <source>
        <dbReference type="SMART" id="SM00822"/>
    </source>
</evidence>
<protein>
    <submittedName>
        <fullName evidence="5">NADP-dependent 3-hydroxy acid dehydrogenase YdfG</fullName>
    </submittedName>
</protein>
<organism evidence="5 6">
    <name type="scientific">Alteribacillus bidgolensis</name>
    <dbReference type="NCBI Taxonomy" id="930129"/>
    <lineage>
        <taxon>Bacteria</taxon>
        <taxon>Bacillati</taxon>
        <taxon>Bacillota</taxon>
        <taxon>Bacilli</taxon>
        <taxon>Bacillales</taxon>
        <taxon>Bacillaceae</taxon>
        <taxon>Alteribacillus</taxon>
    </lineage>
</organism>
<reference evidence="5 6" key="1">
    <citation type="submission" date="2016-10" db="EMBL/GenBank/DDBJ databases">
        <authorList>
            <person name="de Groot N.N."/>
        </authorList>
    </citation>
    <scope>NUCLEOTIDE SEQUENCE [LARGE SCALE GENOMIC DNA]</scope>
    <source>
        <strain evidence="6">P4B,CCM 7963,CECT 7998,DSM 25260,IBRC-M 10614,KCTC 13821</strain>
    </source>
</reference>